<dbReference type="GO" id="GO:1990189">
    <property type="term" value="F:protein N-terminal-serine acetyltransferase activity"/>
    <property type="evidence" value="ECO:0007669"/>
    <property type="project" value="TreeGrafter"/>
</dbReference>
<reference evidence="3" key="1">
    <citation type="submission" date="2016-10" db="EMBL/GenBank/DDBJ databases">
        <authorList>
            <person name="Varghese N."/>
            <person name="Submissions S."/>
        </authorList>
    </citation>
    <scope>NUCLEOTIDE SEQUENCE [LARGE SCALE GENOMIC DNA]</scope>
    <source>
        <strain evidence="3">DSM 19110</strain>
    </source>
</reference>
<dbReference type="Pfam" id="PF13302">
    <property type="entry name" value="Acetyltransf_3"/>
    <property type="match status" value="1"/>
</dbReference>
<dbReference type="Proteomes" id="UP000183200">
    <property type="component" value="Unassembled WGS sequence"/>
</dbReference>
<gene>
    <name evidence="2" type="ORF">SAMN05421820_10421</name>
</gene>
<evidence type="ECO:0000313" key="3">
    <source>
        <dbReference type="Proteomes" id="UP000183200"/>
    </source>
</evidence>
<dbReference type="AlphaFoldDB" id="A0A1G9U0N3"/>
<name>A0A1G9U0N3_9SPHI</name>
<proteinExistence type="predicted"/>
<dbReference type="PANTHER" id="PTHR43441">
    <property type="entry name" value="RIBOSOMAL-PROTEIN-SERINE ACETYLTRANSFERASE"/>
    <property type="match status" value="1"/>
</dbReference>
<keyword evidence="2" id="KW-0808">Transferase</keyword>
<dbReference type="RefSeq" id="WP_074607048.1">
    <property type="nucleotide sequence ID" value="NZ_FNGY01000004.1"/>
</dbReference>
<dbReference type="InterPro" id="IPR000182">
    <property type="entry name" value="GNAT_dom"/>
</dbReference>
<evidence type="ECO:0000313" key="2">
    <source>
        <dbReference type="EMBL" id="SDM53431.1"/>
    </source>
</evidence>
<protein>
    <submittedName>
        <fullName evidence="2">Ribosomal-protein-serine acetyltransferase</fullName>
    </submittedName>
</protein>
<dbReference type="GO" id="GO:0005737">
    <property type="term" value="C:cytoplasm"/>
    <property type="evidence" value="ECO:0007669"/>
    <property type="project" value="TreeGrafter"/>
</dbReference>
<feature type="domain" description="N-acetyltransferase" evidence="1">
    <location>
        <begin position="23"/>
        <end position="166"/>
    </location>
</feature>
<sequence>MKINIDENITLELIAAQHATGLYAVIEGNRTHFAEFLAWGDNAESLENFNNYIRNCELQYQQGNDINFVILLDEKPVGKMGLHYINTYNKSAEIGYWLGKKEEGKGIITKSCKGLISYGFTELGLNRIEIKAAESNVRSLAIPKKLNFTKEGILRQADLVNGKFLDLVLYSMLNEEWKS</sequence>
<dbReference type="PROSITE" id="PS51186">
    <property type="entry name" value="GNAT"/>
    <property type="match status" value="1"/>
</dbReference>
<dbReference type="OrthoDB" id="9811523at2"/>
<accession>A0A1G9U0N3</accession>
<organism evidence="2 3">
    <name type="scientific">Pedobacter steynii</name>
    <dbReference type="NCBI Taxonomy" id="430522"/>
    <lineage>
        <taxon>Bacteria</taxon>
        <taxon>Pseudomonadati</taxon>
        <taxon>Bacteroidota</taxon>
        <taxon>Sphingobacteriia</taxon>
        <taxon>Sphingobacteriales</taxon>
        <taxon>Sphingobacteriaceae</taxon>
        <taxon>Pedobacter</taxon>
    </lineage>
</organism>
<dbReference type="GO" id="GO:0008999">
    <property type="term" value="F:protein-N-terminal-alanine acetyltransferase activity"/>
    <property type="evidence" value="ECO:0007669"/>
    <property type="project" value="TreeGrafter"/>
</dbReference>
<dbReference type="PANTHER" id="PTHR43441:SF12">
    <property type="entry name" value="RIBOSOMAL N-ACETYLTRANSFERASE YDAF-RELATED"/>
    <property type="match status" value="1"/>
</dbReference>
<dbReference type="InterPro" id="IPR016181">
    <property type="entry name" value="Acyl_CoA_acyltransferase"/>
</dbReference>
<dbReference type="SUPFAM" id="SSF55729">
    <property type="entry name" value="Acyl-CoA N-acyltransferases (Nat)"/>
    <property type="match status" value="1"/>
</dbReference>
<evidence type="ECO:0000259" key="1">
    <source>
        <dbReference type="PROSITE" id="PS51186"/>
    </source>
</evidence>
<dbReference type="Gene3D" id="3.40.630.30">
    <property type="match status" value="1"/>
</dbReference>
<dbReference type="InterPro" id="IPR051908">
    <property type="entry name" value="Ribosomal_N-acetyltransferase"/>
</dbReference>
<keyword evidence="3" id="KW-1185">Reference proteome</keyword>
<dbReference type="EMBL" id="FNGY01000004">
    <property type="protein sequence ID" value="SDM53431.1"/>
    <property type="molecule type" value="Genomic_DNA"/>
</dbReference>